<keyword evidence="1" id="KW-0863">Zinc-finger</keyword>
<feature type="region of interest" description="Disordered" evidence="2">
    <location>
        <begin position="144"/>
        <end position="198"/>
    </location>
</feature>
<comment type="caution">
    <text evidence="4">The sequence shown here is derived from an EMBL/GenBank/DDBJ whole genome shotgun (WGS) entry which is preliminary data.</text>
</comment>
<dbReference type="EMBL" id="JAZHXJ010001583">
    <property type="protein sequence ID" value="KAL1844625.1"/>
    <property type="molecule type" value="Genomic_DNA"/>
</dbReference>
<sequence>MGPPWHRTGSSSLGNGSNPETFSLVGHPALSDAVTTSESCLGPSQSFGAGRPASYLAAERAPPRPPSSRAASQHGWAEWDACNPQLGLPSSDFLLPDPPTTWELWGPQHGGGGGGSSSSHAPHPHQWTLSFMEWYFETVHGRAAQQEAPQRVPPVGSTARGDPPRTCRTAPRRRPAQEARTARRQGAAPSEVSCGTCGSSFTGPDRRKILKRHMSTHDDHETLFVCGFVGPDGSACNKEYNREDNLRQHQRAESHAHGREIRRVLRRRMDRRARRRSRATIE</sequence>
<feature type="compositionally biased region" description="Basic and acidic residues" evidence="2">
    <location>
        <begin position="247"/>
        <end position="263"/>
    </location>
</feature>
<evidence type="ECO:0000259" key="3">
    <source>
        <dbReference type="PROSITE" id="PS50157"/>
    </source>
</evidence>
<feature type="region of interest" description="Disordered" evidence="2">
    <location>
        <begin position="247"/>
        <end position="282"/>
    </location>
</feature>
<organism evidence="4 5">
    <name type="scientific">Phialemonium thermophilum</name>
    <dbReference type="NCBI Taxonomy" id="223376"/>
    <lineage>
        <taxon>Eukaryota</taxon>
        <taxon>Fungi</taxon>
        <taxon>Dikarya</taxon>
        <taxon>Ascomycota</taxon>
        <taxon>Pezizomycotina</taxon>
        <taxon>Sordariomycetes</taxon>
        <taxon>Sordariomycetidae</taxon>
        <taxon>Cephalothecales</taxon>
        <taxon>Cephalothecaceae</taxon>
        <taxon>Phialemonium</taxon>
    </lineage>
</organism>
<feature type="compositionally biased region" description="Polar residues" evidence="2">
    <location>
        <begin position="8"/>
        <end position="21"/>
    </location>
</feature>
<feature type="compositionally biased region" description="Polar residues" evidence="2">
    <location>
        <begin position="33"/>
        <end position="47"/>
    </location>
</feature>
<keyword evidence="1" id="KW-0862">Zinc</keyword>
<dbReference type="Gene3D" id="3.30.160.60">
    <property type="entry name" value="Classic Zinc Finger"/>
    <property type="match status" value="1"/>
</dbReference>
<evidence type="ECO:0000256" key="2">
    <source>
        <dbReference type="SAM" id="MobiDB-lite"/>
    </source>
</evidence>
<evidence type="ECO:0000256" key="1">
    <source>
        <dbReference type="PROSITE-ProRule" id="PRU00042"/>
    </source>
</evidence>
<keyword evidence="1" id="KW-0479">Metal-binding</keyword>
<evidence type="ECO:0000313" key="4">
    <source>
        <dbReference type="EMBL" id="KAL1844625.1"/>
    </source>
</evidence>
<reference evidence="4 5" key="1">
    <citation type="journal article" date="2024" name="Commun. Biol.">
        <title>Comparative genomic analysis of thermophilic fungi reveals convergent evolutionary adaptations and gene losses.</title>
        <authorList>
            <person name="Steindorff A.S."/>
            <person name="Aguilar-Pontes M.V."/>
            <person name="Robinson A.J."/>
            <person name="Andreopoulos B."/>
            <person name="LaButti K."/>
            <person name="Kuo A."/>
            <person name="Mondo S."/>
            <person name="Riley R."/>
            <person name="Otillar R."/>
            <person name="Haridas S."/>
            <person name="Lipzen A."/>
            <person name="Grimwood J."/>
            <person name="Schmutz J."/>
            <person name="Clum A."/>
            <person name="Reid I.D."/>
            <person name="Moisan M.C."/>
            <person name="Butler G."/>
            <person name="Nguyen T.T.M."/>
            <person name="Dewar K."/>
            <person name="Conant G."/>
            <person name="Drula E."/>
            <person name="Henrissat B."/>
            <person name="Hansel C."/>
            <person name="Singer S."/>
            <person name="Hutchinson M.I."/>
            <person name="de Vries R.P."/>
            <person name="Natvig D.O."/>
            <person name="Powell A.J."/>
            <person name="Tsang A."/>
            <person name="Grigoriev I.V."/>
        </authorList>
    </citation>
    <scope>NUCLEOTIDE SEQUENCE [LARGE SCALE GENOMIC DNA]</scope>
    <source>
        <strain evidence="4 5">ATCC 24622</strain>
    </source>
</reference>
<evidence type="ECO:0000313" key="5">
    <source>
        <dbReference type="Proteomes" id="UP001586593"/>
    </source>
</evidence>
<accession>A0ABR3VSJ7</accession>
<feature type="region of interest" description="Disordered" evidence="2">
    <location>
        <begin position="1"/>
        <end position="75"/>
    </location>
</feature>
<feature type="domain" description="C2H2-type" evidence="3">
    <location>
        <begin position="224"/>
        <end position="260"/>
    </location>
</feature>
<name>A0ABR3VSJ7_9PEZI</name>
<dbReference type="InterPro" id="IPR013087">
    <property type="entry name" value="Znf_C2H2_type"/>
</dbReference>
<feature type="region of interest" description="Disordered" evidence="2">
    <location>
        <begin position="90"/>
        <end position="124"/>
    </location>
</feature>
<dbReference type="Proteomes" id="UP001586593">
    <property type="component" value="Unassembled WGS sequence"/>
</dbReference>
<dbReference type="PROSITE" id="PS50157">
    <property type="entry name" value="ZINC_FINGER_C2H2_2"/>
    <property type="match status" value="1"/>
</dbReference>
<protein>
    <recommendedName>
        <fullName evidence="3">C2H2-type domain-containing protein</fullName>
    </recommendedName>
</protein>
<gene>
    <name evidence="4" type="ORF">VTK73DRAFT_2148</name>
</gene>
<feature type="compositionally biased region" description="Basic residues" evidence="2">
    <location>
        <begin position="264"/>
        <end position="282"/>
    </location>
</feature>
<keyword evidence="5" id="KW-1185">Reference proteome</keyword>
<proteinExistence type="predicted"/>